<dbReference type="InterPro" id="IPR045851">
    <property type="entry name" value="AMP-bd_C_sf"/>
</dbReference>
<feature type="domain" description="Carrier" evidence="5">
    <location>
        <begin position="1570"/>
        <end position="1645"/>
    </location>
</feature>
<proteinExistence type="predicted"/>
<evidence type="ECO:0000256" key="1">
    <source>
        <dbReference type="ARBA" id="ARBA00001957"/>
    </source>
</evidence>
<keyword evidence="7" id="KW-1185">Reference proteome</keyword>
<dbReference type="InterPro" id="IPR010071">
    <property type="entry name" value="AA_adenyl_dom"/>
</dbReference>
<evidence type="ECO:0000313" key="6">
    <source>
        <dbReference type="EMBL" id="WAL62957.1"/>
    </source>
</evidence>
<dbReference type="Gene3D" id="3.40.50.1820">
    <property type="entry name" value="alpha/beta hydrolase"/>
    <property type="match status" value="1"/>
</dbReference>
<dbReference type="SUPFAM" id="SSF56801">
    <property type="entry name" value="Acetyl-CoA synthetase-like"/>
    <property type="match status" value="2"/>
</dbReference>
<dbReference type="InterPro" id="IPR020806">
    <property type="entry name" value="PKS_PP-bd"/>
</dbReference>
<dbReference type="InterPro" id="IPR006162">
    <property type="entry name" value="Ppantetheine_attach_site"/>
</dbReference>
<evidence type="ECO:0000313" key="7">
    <source>
        <dbReference type="Proteomes" id="UP001163203"/>
    </source>
</evidence>
<dbReference type="InterPro" id="IPR000873">
    <property type="entry name" value="AMP-dep_synth/lig_dom"/>
</dbReference>
<dbReference type="Gene3D" id="3.30.559.10">
    <property type="entry name" value="Chloramphenicol acetyltransferase-like domain"/>
    <property type="match status" value="1"/>
</dbReference>
<dbReference type="Pfam" id="PF13193">
    <property type="entry name" value="AMP-binding_C"/>
    <property type="match status" value="2"/>
</dbReference>
<feature type="region of interest" description="Disordered" evidence="4">
    <location>
        <begin position="1"/>
        <end position="24"/>
    </location>
</feature>
<dbReference type="Gene3D" id="2.30.38.10">
    <property type="entry name" value="Luciferase, Domain 3"/>
    <property type="match status" value="2"/>
</dbReference>
<dbReference type="PROSITE" id="PS00455">
    <property type="entry name" value="AMP_BINDING"/>
    <property type="match status" value="1"/>
</dbReference>
<evidence type="ECO:0000256" key="2">
    <source>
        <dbReference type="ARBA" id="ARBA00022450"/>
    </source>
</evidence>
<dbReference type="Pfam" id="PF00501">
    <property type="entry name" value="AMP-binding"/>
    <property type="match status" value="2"/>
</dbReference>
<dbReference type="InterPro" id="IPR001242">
    <property type="entry name" value="Condensation_dom"/>
</dbReference>
<dbReference type="SMART" id="SM00823">
    <property type="entry name" value="PKS_PP"/>
    <property type="match status" value="2"/>
</dbReference>
<accession>A0ABY7ASN4</accession>
<feature type="domain" description="Carrier" evidence="5">
    <location>
        <begin position="513"/>
        <end position="588"/>
    </location>
</feature>
<dbReference type="PANTHER" id="PTHR45527:SF1">
    <property type="entry name" value="FATTY ACID SYNTHASE"/>
    <property type="match status" value="1"/>
</dbReference>
<dbReference type="PANTHER" id="PTHR45527">
    <property type="entry name" value="NONRIBOSOMAL PEPTIDE SYNTHETASE"/>
    <property type="match status" value="1"/>
</dbReference>
<organism evidence="6 7">
    <name type="scientific">Amycolatopsis cynarae</name>
    <dbReference type="NCBI Taxonomy" id="2995223"/>
    <lineage>
        <taxon>Bacteria</taxon>
        <taxon>Bacillati</taxon>
        <taxon>Actinomycetota</taxon>
        <taxon>Actinomycetes</taxon>
        <taxon>Pseudonocardiales</taxon>
        <taxon>Pseudonocardiaceae</taxon>
        <taxon>Amycolatopsis</taxon>
    </lineage>
</organism>
<evidence type="ECO:0000259" key="5">
    <source>
        <dbReference type="PROSITE" id="PS50075"/>
    </source>
</evidence>
<keyword evidence="2" id="KW-0596">Phosphopantetheine</keyword>
<dbReference type="InterPro" id="IPR009081">
    <property type="entry name" value="PP-bd_ACP"/>
</dbReference>
<dbReference type="Gene3D" id="3.30.559.30">
    <property type="entry name" value="Nonribosomal peptide synthetase, condensation domain"/>
    <property type="match status" value="1"/>
</dbReference>
<dbReference type="InterPro" id="IPR029058">
    <property type="entry name" value="AB_hydrolase_fold"/>
</dbReference>
<dbReference type="Gene3D" id="3.30.300.30">
    <property type="match status" value="2"/>
</dbReference>
<name>A0ABY7ASN4_9PSEU</name>
<sequence>MDDQAGRMLAGRNETAHRNAGEPLPGHIERQVRRDPGRVAVVCGTESLSYGELNVRANRLAHALIARGAGPEKVVSVCLPRSVELVVAMVAVLKAGAAYLPIDPDYPPERIAFMHEDVRVVARIDERTFDEPAGYPETDPTDADRSAPLTAAHPAYVIYTSGSTGRPKGVVVPHHGVVGYLAHLHECTGLGPGDTVLNLASVSFDPSVRDIFGPLTAGATLAMVPPEEAKDPRALLTAVNRHRVTVLPALVPTMLSALADAAEATGTAPSPWLRVGLVSGEELTLAHTRRAGAVGAAWKLINQYGPTECTMVATWHPVDGERGPRIPIGRPIPNARCAVLDERLRPVAPGTVGELYLGGDEIARGYAGRPALTAERFVADPHGVPGSRMYRTGDLARQRADGALEFHGRIDDQVKLRGNRVELGEIQAVLAEVPGVAQAAVTVREDRPGDQRLVGYLVGNFEPARLRAYLGERLPAYMIPSAFVALDALPLSPNGKLDRKRLPAPEITGTGRAPESERERILCELFADVLGAGQVGADDDFFALGGHSLLVFRLISRIRSALGVEVRPQAVFEAPSPAALLDRLEGESRARRPISRAKRPELVPLSLAQRRLWFLHRFHGPNPAYNVVWAVRISGELDRAALSSALGDVLARHESLRTVFFERDGEPYQLVLGMESTRPELSILDVDEAGLDGAVAAAAAQTFDLAVDIPLRVTLFSLGELEQVLLVVMHHIAADGGSIVPLVRDLSAAYTARRAGRQPGLPAPRIQYADFALWQREHLGGTDGDDPGPVAGQLEYWRRTLDGSPELLELPTDRPRPAEAGYQGDRVRFTLDGVAYRQLLGLARETGTTVFMVVHAALAALLTRLGSGTDIPVGTVLAGRDDETLDDVIGFFVNTVVLRTDTSGDPSFRVLLRRVRETDLAAYAHQDVPFERLVEALNPARSVSHTPLFQVILTYDSGADVRPDFSGLSAEPYLAGSRTTKFDLSFFVWETASAIEGYLDYATDLFDAVTAEELVARLVRLLCGALAEPDAPISRLDLLSVAERHEVLVACNETGIDVPDAVLPQLFATQVRRAPGASAVVFEDETLTYAELDARANRLARMLVRAGVGPERFVAVALPKSTDLVVAMLAVLKAGAAYLAVDLSYPRERIAFTLTDLDPVLVLTSTEAAGALPVDGNLVVLDDPHTVAVLGALPSEDVTDDERTHALRPHNPAFAIYTSGSTGRPKGVVVEHHSLNHYLAWARDAYPGVAGRALVHSSVSFDLTVTGLYATLTAGGCVHLIDLDENAARKNPARPTFVKATPSHLPLLIALPGRFSPTEQLVLGGEPLLGEVLDEWRAKHPDVTVLNEYGPTETTVGCMDCRILPGETVPPGVVTLGYPSWNTQMYVLDAALQPVPPGVAGEIYIAGELVTRGYHRRPALTAARYVANPFGPPGSRMYRSGDLARRSRDGRLEFLARVDDQVKVRGFRIELGEIEAVLGQDQAVAHVAVIVREDRPGDRRLVAYFVPAERTPAAAVDTAALRARCARYLPEYMVPSAFVAMDVLPLTPNRKLDRRSLPVPVYEGDSSARAPRSAQEEILCGLFAEALGVPAVGIDDNFFALGGHSLLAVRLISRIRSTFDAELSLRVLFESPTVVSLVEHLSHAEKARPALRSMPRPEEIG</sequence>
<comment type="cofactor">
    <cofactor evidence="1">
        <name>pantetheine 4'-phosphate</name>
        <dbReference type="ChEBI" id="CHEBI:47942"/>
    </cofactor>
</comment>
<dbReference type="InterPro" id="IPR023213">
    <property type="entry name" value="CAT-like_dom_sf"/>
</dbReference>
<dbReference type="SUPFAM" id="SSF52777">
    <property type="entry name" value="CoA-dependent acyltransferases"/>
    <property type="match status" value="2"/>
</dbReference>
<protein>
    <submittedName>
        <fullName evidence="6">Amino acid adenylation domain-containing protein</fullName>
    </submittedName>
</protein>
<dbReference type="InterPro" id="IPR025110">
    <property type="entry name" value="AMP-bd_C"/>
</dbReference>
<evidence type="ECO:0000256" key="4">
    <source>
        <dbReference type="SAM" id="MobiDB-lite"/>
    </source>
</evidence>
<evidence type="ECO:0000256" key="3">
    <source>
        <dbReference type="ARBA" id="ARBA00022553"/>
    </source>
</evidence>
<dbReference type="Gene3D" id="3.40.50.980">
    <property type="match status" value="4"/>
</dbReference>
<dbReference type="EMBL" id="CP113836">
    <property type="protein sequence ID" value="WAL62957.1"/>
    <property type="molecule type" value="Genomic_DNA"/>
</dbReference>
<dbReference type="RefSeq" id="WP_268440609.1">
    <property type="nucleotide sequence ID" value="NZ_CP113836.1"/>
</dbReference>
<dbReference type="SUPFAM" id="SSF47336">
    <property type="entry name" value="ACP-like"/>
    <property type="match status" value="2"/>
</dbReference>
<dbReference type="NCBIfam" id="TIGR01733">
    <property type="entry name" value="AA-adenyl-dom"/>
    <property type="match status" value="2"/>
</dbReference>
<dbReference type="CDD" id="cd19540">
    <property type="entry name" value="LCL_NRPS-like"/>
    <property type="match status" value="1"/>
</dbReference>
<gene>
    <name evidence="6" type="ORF">ORV05_18095</name>
</gene>
<dbReference type="Proteomes" id="UP001163203">
    <property type="component" value="Chromosome"/>
</dbReference>
<keyword evidence="3" id="KW-0597">Phosphoprotein</keyword>
<dbReference type="Pfam" id="PF00550">
    <property type="entry name" value="PP-binding"/>
    <property type="match status" value="2"/>
</dbReference>
<dbReference type="NCBIfam" id="NF003417">
    <property type="entry name" value="PRK04813.1"/>
    <property type="match status" value="2"/>
</dbReference>
<dbReference type="PROSITE" id="PS50075">
    <property type="entry name" value="CARRIER"/>
    <property type="match status" value="2"/>
</dbReference>
<dbReference type="CDD" id="cd05930">
    <property type="entry name" value="A_NRPS"/>
    <property type="match status" value="2"/>
</dbReference>
<reference evidence="6" key="1">
    <citation type="submission" date="2022-11" db="EMBL/GenBank/DDBJ databases">
        <authorList>
            <person name="Mo P."/>
        </authorList>
    </citation>
    <scope>NUCLEOTIDE SEQUENCE</scope>
    <source>
        <strain evidence="6">HUAS 11-8</strain>
    </source>
</reference>
<dbReference type="PROSITE" id="PS00012">
    <property type="entry name" value="PHOSPHOPANTETHEINE"/>
    <property type="match status" value="1"/>
</dbReference>
<dbReference type="InterPro" id="IPR020845">
    <property type="entry name" value="AMP-binding_CS"/>
</dbReference>
<dbReference type="Gene3D" id="1.10.1200.10">
    <property type="entry name" value="ACP-like"/>
    <property type="match status" value="1"/>
</dbReference>
<dbReference type="InterPro" id="IPR036736">
    <property type="entry name" value="ACP-like_sf"/>
</dbReference>
<dbReference type="Pfam" id="PF00668">
    <property type="entry name" value="Condensation"/>
    <property type="match status" value="1"/>
</dbReference>